<dbReference type="EC" id="3.6.4.13" evidence="1"/>
<sequence>MSWSEQVKAEQQAAEAAVAAAATASFTPTTPAPPPSSASAAGASDGGNVAVGDDPEFTTSAEKMEALKKWGLGYGLDNREAEIQVAMADPNSPLYTDVDSFDDLGLTDAILQGIRVNMKFSKPSAIQAKAFPLILAEPRSNLLAQAQSGTGKTAAFVVGMLSVVDGSNPKTQSLCLTPARELAQQTYGTIASMGEFTGYTMACLVAQDKDKKKKKRRGKAKPGPPIDAQIVVGTPGTVIRCADDGSLNLSDVKMLVLDEADYMIAGNMADNSIRIKDMLPAGVQILMFSATFDDDVWEFAAHTVGKCNTIRLQHKEVRLKKIKQFTVLCDSDDAKFDVICEIYARLSVGQMIIFVDTKATAQDLANKLTAAGHSVSMLTSKLSPSERDAALDDFREARTKVMVATDVLARGIDIQSVNIVVNLSMPTDDVARVMANPATYIHRIGRAGRFGRSGIAINLILKNSTDAKNLQRIESFYGHKTTPLAFDEIPSLGEAFTVDVSENALVALENDDDQGIL</sequence>
<keyword evidence="5" id="KW-0067">ATP-binding</keyword>
<evidence type="ECO:0000313" key="11">
    <source>
        <dbReference type="EMBL" id="KNC54275.1"/>
    </source>
</evidence>
<evidence type="ECO:0000256" key="5">
    <source>
        <dbReference type="ARBA" id="ARBA00022840"/>
    </source>
</evidence>
<accession>A0A0L0DPT5</accession>
<dbReference type="InterPro" id="IPR011545">
    <property type="entry name" value="DEAD/DEAH_box_helicase_dom"/>
</dbReference>
<dbReference type="AlphaFoldDB" id="A0A0L0DPT5"/>
<keyword evidence="2" id="KW-0547">Nucleotide-binding</keyword>
<dbReference type="eggNOG" id="KOG0332">
    <property type="taxonomic scope" value="Eukaryota"/>
</dbReference>
<evidence type="ECO:0000259" key="9">
    <source>
        <dbReference type="PROSITE" id="PS51194"/>
    </source>
</evidence>
<feature type="domain" description="Helicase C-terminal" evidence="9">
    <location>
        <begin position="338"/>
        <end position="497"/>
    </location>
</feature>
<dbReference type="Proteomes" id="UP000054408">
    <property type="component" value="Unassembled WGS sequence"/>
</dbReference>
<dbReference type="RefSeq" id="XP_013753907.1">
    <property type="nucleotide sequence ID" value="XM_013898453.1"/>
</dbReference>
<evidence type="ECO:0000256" key="6">
    <source>
        <dbReference type="PROSITE-ProRule" id="PRU00552"/>
    </source>
</evidence>
<dbReference type="SUPFAM" id="SSF52540">
    <property type="entry name" value="P-loop containing nucleoside triphosphate hydrolases"/>
    <property type="match status" value="1"/>
</dbReference>
<organism evidence="11 12">
    <name type="scientific">Thecamonas trahens ATCC 50062</name>
    <dbReference type="NCBI Taxonomy" id="461836"/>
    <lineage>
        <taxon>Eukaryota</taxon>
        <taxon>Apusozoa</taxon>
        <taxon>Apusomonadida</taxon>
        <taxon>Apusomonadidae</taxon>
        <taxon>Thecamonas</taxon>
    </lineage>
</organism>
<dbReference type="PROSITE" id="PS51195">
    <property type="entry name" value="Q_MOTIF"/>
    <property type="match status" value="1"/>
</dbReference>
<keyword evidence="4 11" id="KW-0347">Helicase</keyword>
<feature type="compositionally biased region" description="Low complexity" evidence="7">
    <location>
        <begin position="13"/>
        <end position="29"/>
    </location>
</feature>
<dbReference type="GO" id="GO:0016787">
    <property type="term" value="F:hydrolase activity"/>
    <property type="evidence" value="ECO:0007669"/>
    <property type="project" value="UniProtKB-KW"/>
</dbReference>
<dbReference type="GeneID" id="25568393"/>
<dbReference type="STRING" id="461836.A0A0L0DPT5"/>
<dbReference type="OrthoDB" id="10265785at2759"/>
<dbReference type="Pfam" id="PF00271">
    <property type="entry name" value="Helicase_C"/>
    <property type="match status" value="1"/>
</dbReference>
<reference evidence="11 12" key="1">
    <citation type="submission" date="2010-05" db="EMBL/GenBank/DDBJ databases">
        <title>The Genome Sequence of Thecamonas trahens ATCC 50062.</title>
        <authorList>
            <consortium name="The Broad Institute Genome Sequencing Platform"/>
            <person name="Russ C."/>
            <person name="Cuomo C."/>
            <person name="Shea T."/>
            <person name="Young S.K."/>
            <person name="Zeng Q."/>
            <person name="Koehrsen M."/>
            <person name="Haas B."/>
            <person name="Borodovsky M."/>
            <person name="Guigo R."/>
            <person name="Alvarado L."/>
            <person name="Berlin A."/>
            <person name="Bochicchio J."/>
            <person name="Borenstein D."/>
            <person name="Chapman S."/>
            <person name="Chen Z."/>
            <person name="Freedman E."/>
            <person name="Gellesch M."/>
            <person name="Goldberg J."/>
            <person name="Griggs A."/>
            <person name="Gujja S."/>
            <person name="Heilman E."/>
            <person name="Heiman D."/>
            <person name="Hepburn T."/>
            <person name="Howarth C."/>
            <person name="Jen D."/>
            <person name="Larson L."/>
            <person name="Mehta T."/>
            <person name="Park D."/>
            <person name="Pearson M."/>
            <person name="Roberts A."/>
            <person name="Saif S."/>
            <person name="Shenoy N."/>
            <person name="Sisk P."/>
            <person name="Stolte C."/>
            <person name="Sykes S."/>
            <person name="Thomson T."/>
            <person name="Walk T."/>
            <person name="White J."/>
            <person name="Yandava C."/>
            <person name="Burger G."/>
            <person name="Gray M.W."/>
            <person name="Holland P.W.H."/>
            <person name="King N."/>
            <person name="Lang F.B.F."/>
            <person name="Roger A.J."/>
            <person name="Ruiz-Trillo I."/>
            <person name="Lander E."/>
            <person name="Nusbaum C."/>
        </authorList>
    </citation>
    <scope>NUCLEOTIDE SEQUENCE [LARGE SCALE GENOMIC DNA]</scope>
    <source>
        <strain evidence="11 12">ATCC 50062</strain>
    </source>
</reference>
<feature type="domain" description="Helicase ATP-binding" evidence="8">
    <location>
        <begin position="133"/>
        <end position="310"/>
    </location>
</feature>
<dbReference type="GO" id="GO:0003676">
    <property type="term" value="F:nucleic acid binding"/>
    <property type="evidence" value="ECO:0007669"/>
    <property type="project" value="InterPro"/>
</dbReference>
<dbReference type="OMA" id="IAAETRW"/>
<keyword evidence="3" id="KW-0378">Hydrolase</keyword>
<dbReference type="EMBL" id="GL349487">
    <property type="protein sequence ID" value="KNC54275.1"/>
    <property type="molecule type" value="Genomic_DNA"/>
</dbReference>
<dbReference type="PROSITE" id="PS51192">
    <property type="entry name" value="HELICASE_ATP_BIND_1"/>
    <property type="match status" value="1"/>
</dbReference>
<keyword evidence="12" id="KW-1185">Reference proteome</keyword>
<dbReference type="InterPro" id="IPR027417">
    <property type="entry name" value="P-loop_NTPase"/>
</dbReference>
<dbReference type="CDD" id="cd18787">
    <property type="entry name" value="SF2_C_DEAD"/>
    <property type="match status" value="1"/>
</dbReference>
<dbReference type="PANTHER" id="PTHR47958">
    <property type="entry name" value="ATP-DEPENDENT RNA HELICASE DBP3"/>
    <property type="match status" value="1"/>
</dbReference>
<evidence type="ECO:0000256" key="4">
    <source>
        <dbReference type="ARBA" id="ARBA00022806"/>
    </source>
</evidence>
<evidence type="ECO:0000256" key="7">
    <source>
        <dbReference type="SAM" id="MobiDB-lite"/>
    </source>
</evidence>
<dbReference type="PROSITE" id="PS51194">
    <property type="entry name" value="HELICASE_CTER"/>
    <property type="match status" value="1"/>
</dbReference>
<protein>
    <recommendedName>
        <fullName evidence="1">RNA helicase</fullName>
        <ecNumber evidence="1">3.6.4.13</ecNumber>
    </recommendedName>
</protein>
<dbReference type="InterPro" id="IPR014001">
    <property type="entry name" value="Helicase_ATP-bd"/>
</dbReference>
<feature type="domain" description="DEAD-box RNA helicase Q" evidence="10">
    <location>
        <begin position="99"/>
        <end position="128"/>
    </location>
</feature>
<dbReference type="Gene3D" id="3.40.50.300">
    <property type="entry name" value="P-loop containing nucleotide triphosphate hydrolases"/>
    <property type="match status" value="2"/>
</dbReference>
<feature type="region of interest" description="Disordered" evidence="7">
    <location>
        <begin position="1"/>
        <end position="55"/>
    </location>
</feature>
<dbReference type="GO" id="GO:0005524">
    <property type="term" value="F:ATP binding"/>
    <property type="evidence" value="ECO:0007669"/>
    <property type="project" value="UniProtKB-KW"/>
</dbReference>
<dbReference type="GO" id="GO:0003724">
    <property type="term" value="F:RNA helicase activity"/>
    <property type="evidence" value="ECO:0007669"/>
    <property type="project" value="UniProtKB-EC"/>
</dbReference>
<dbReference type="SMART" id="SM00490">
    <property type="entry name" value="HELICc"/>
    <property type="match status" value="1"/>
</dbReference>
<dbReference type="SMART" id="SM00487">
    <property type="entry name" value="DEXDc"/>
    <property type="match status" value="1"/>
</dbReference>
<name>A0A0L0DPT5_THETB</name>
<evidence type="ECO:0000256" key="3">
    <source>
        <dbReference type="ARBA" id="ARBA00022801"/>
    </source>
</evidence>
<evidence type="ECO:0000313" key="12">
    <source>
        <dbReference type="Proteomes" id="UP000054408"/>
    </source>
</evidence>
<evidence type="ECO:0000259" key="8">
    <source>
        <dbReference type="PROSITE" id="PS51192"/>
    </source>
</evidence>
<dbReference type="InterPro" id="IPR014014">
    <property type="entry name" value="RNA_helicase_DEAD_Q_motif"/>
</dbReference>
<evidence type="ECO:0000256" key="1">
    <source>
        <dbReference type="ARBA" id="ARBA00012552"/>
    </source>
</evidence>
<evidence type="ECO:0000259" key="10">
    <source>
        <dbReference type="PROSITE" id="PS51195"/>
    </source>
</evidence>
<dbReference type="InterPro" id="IPR001650">
    <property type="entry name" value="Helicase_C-like"/>
</dbReference>
<proteinExistence type="predicted"/>
<gene>
    <name evidence="11" type="ORF">AMSG_10074</name>
</gene>
<dbReference type="Pfam" id="PF00270">
    <property type="entry name" value="DEAD"/>
    <property type="match status" value="1"/>
</dbReference>
<feature type="short sequence motif" description="Q motif" evidence="6">
    <location>
        <begin position="99"/>
        <end position="128"/>
    </location>
</feature>
<evidence type="ECO:0000256" key="2">
    <source>
        <dbReference type="ARBA" id="ARBA00022741"/>
    </source>
</evidence>